<sequence>MPLKDFTVASLFLGASASASVAFLNASGIHKVEDLMEVGASKRTGLGIRPGQGMNESKGRG</sequence>
<keyword evidence="1" id="KW-0732">Signal</keyword>
<evidence type="ECO:0000313" key="3">
    <source>
        <dbReference type="Proteomes" id="UP000026915"/>
    </source>
</evidence>
<proteinExistence type="predicted"/>
<protein>
    <submittedName>
        <fullName evidence="2">Uncharacterized protein</fullName>
    </submittedName>
</protein>
<feature type="signal peptide" evidence="1">
    <location>
        <begin position="1"/>
        <end position="17"/>
    </location>
</feature>
<name>A0A061DUD5_THECC</name>
<feature type="chain" id="PRO_5001596551" evidence="1">
    <location>
        <begin position="18"/>
        <end position="61"/>
    </location>
</feature>
<accession>A0A061DUD5</accession>
<dbReference type="InParanoid" id="A0A061DUD5"/>
<reference evidence="2 3" key="1">
    <citation type="journal article" date="2013" name="Genome Biol.">
        <title>The genome sequence of the most widely cultivated cacao type and its use to identify candidate genes regulating pod color.</title>
        <authorList>
            <person name="Motamayor J.C."/>
            <person name="Mockaitis K."/>
            <person name="Schmutz J."/>
            <person name="Haiminen N."/>
            <person name="Iii D.L."/>
            <person name="Cornejo O."/>
            <person name="Findley S.D."/>
            <person name="Zheng P."/>
            <person name="Utro F."/>
            <person name="Royaert S."/>
            <person name="Saski C."/>
            <person name="Jenkins J."/>
            <person name="Podicheti R."/>
            <person name="Zhao M."/>
            <person name="Scheffler B.E."/>
            <person name="Stack J.C."/>
            <person name="Feltus F.A."/>
            <person name="Mustiga G.M."/>
            <person name="Amores F."/>
            <person name="Phillips W."/>
            <person name="Marelli J.P."/>
            <person name="May G.D."/>
            <person name="Shapiro H."/>
            <person name="Ma J."/>
            <person name="Bustamante C.D."/>
            <person name="Schnell R.J."/>
            <person name="Main D."/>
            <person name="Gilbert D."/>
            <person name="Parida L."/>
            <person name="Kuhn D.N."/>
        </authorList>
    </citation>
    <scope>NUCLEOTIDE SEQUENCE [LARGE SCALE GENOMIC DNA]</scope>
    <source>
        <strain evidence="3">cv. Matina 1-6</strain>
    </source>
</reference>
<dbReference type="HOGENOM" id="CLU_2927274_0_0_1"/>
<organism evidence="2 3">
    <name type="scientific">Theobroma cacao</name>
    <name type="common">Cacao</name>
    <name type="synonym">Cocoa</name>
    <dbReference type="NCBI Taxonomy" id="3641"/>
    <lineage>
        <taxon>Eukaryota</taxon>
        <taxon>Viridiplantae</taxon>
        <taxon>Streptophyta</taxon>
        <taxon>Embryophyta</taxon>
        <taxon>Tracheophyta</taxon>
        <taxon>Spermatophyta</taxon>
        <taxon>Magnoliopsida</taxon>
        <taxon>eudicotyledons</taxon>
        <taxon>Gunneridae</taxon>
        <taxon>Pentapetalae</taxon>
        <taxon>rosids</taxon>
        <taxon>malvids</taxon>
        <taxon>Malvales</taxon>
        <taxon>Malvaceae</taxon>
        <taxon>Byttnerioideae</taxon>
        <taxon>Theobroma</taxon>
    </lineage>
</organism>
<evidence type="ECO:0000256" key="1">
    <source>
        <dbReference type="SAM" id="SignalP"/>
    </source>
</evidence>
<keyword evidence="3" id="KW-1185">Reference proteome</keyword>
<dbReference type="EMBL" id="CM001879">
    <property type="protein sequence ID" value="EOX96409.1"/>
    <property type="molecule type" value="Genomic_DNA"/>
</dbReference>
<dbReference type="PANTHER" id="PTHR37744">
    <property type="entry name" value="STAR LIPID TRANSFER-LIKE PROTEIN"/>
    <property type="match status" value="1"/>
</dbReference>
<dbReference type="Proteomes" id="UP000026915">
    <property type="component" value="Chromosome 1"/>
</dbReference>
<evidence type="ECO:0000313" key="2">
    <source>
        <dbReference type="EMBL" id="EOX96409.1"/>
    </source>
</evidence>
<dbReference type="AlphaFoldDB" id="A0A061DUD5"/>
<dbReference type="PANTHER" id="PTHR37744:SF1">
    <property type="entry name" value="STAR LIPID TRANSFER-LIKE PROTEIN"/>
    <property type="match status" value="1"/>
</dbReference>
<gene>
    <name evidence="2" type="ORF">TCM_005657</name>
</gene>
<dbReference type="Gramene" id="EOX96409">
    <property type="protein sequence ID" value="EOX96409"/>
    <property type="gene ID" value="TCM_005657"/>
</dbReference>